<accession>A0A922I7I0</accession>
<dbReference type="AlphaFoldDB" id="A0A922I7I0"/>
<sequence length="77" mass="8796">MTMVSSKTFENTVIMYDSKSKQIRNIVFKIETRIHPFIIPSFIHTDIKSGHCRTMIDGPMNLKLTNQSTSEANINGH</sequence>
<dbReference type="EMBL" id="ASGP02000002">
    <property type="protein sequence ID" value="KAH9522105.1"/>
    <property type="molecule type" value="Genomic_DNA"/>
</dbReference>
<evidence type="ECO:0000313" key="2">
    <source>
        <dbReference type="Proteomes" id="UP000790347"/>
    </source>
</evidence>
<evidence type="ECO:0000313" key="1">
    <source>
        <dbReference type="EMBL" id="KAH9522105.1"/>
    </source>
</evidence>
<reference evidence="1" key="1">
    <citation type="submission" date="2013-05" db="EMBL/GenBank/DDBJ databases">
        <authorList>
            <person name="Yim A.K.Y."/>
            <person name="Chan T.F."/>
            <person name="Ji K.M."/>
            <person name="Liu X.Y."/>
            <person name="Zhou J.W."/>
            <person name="Li R.Q."/>
            <person name="Yang K.Y."/>
            <person name="Li J."/>
            <person name="Li M."/>
            <person name="Law P.T.W."/>
            <person name="Wu Y.L."/>
            <person name="Cai Z.L."/>
            <person name="Qin H."/>
            <person name="Bao Y."/>
            <person name="Leung R.K.K."/>
            <person name="Ng P.K.S."/>
            <person name="Zou J."/>
            <person name="Zhong X.J."/>
            <person name="Ran P.X."/>
            <person name="Zhong N.S."/>
            <person name="Liu Z.G."/>
            <person name="Tsui S.K.W."/>
        </authorList>
    </citation>
    <scope>NUCLEOTIDE SEQUENCE</scope>
    <source>
        <strain evidence="1">Derf</strain>
        <tissue evidence="1">Whole organism</tissue>
    </source>
</reference>
<keyword evidence="2" id="KW-1185">Reference proteome</keyword>
<proteinExistence type="predicted"/>
<organism evidence="1 2">
    <name type="scientific">Dermatophagoides farinae</name>
    <name type="common">American house dust mite</name>
    <dbReference type="NCBI Taxonomy" id="6954"/>
    <lineage>
        <taxon>Eukaryota</taxon>
        <taxon>Metazoa</taxon>
        <taxon>Ecdysozoa</taxon>
        <taxon>Arthropoda</taxon>
        <taxon>Chelicerata</taxon>
        <taxon>Arachnida</taxon>
        <taxon>Acari</taxon>
        <taxon>Acariformes</taxon>
        <taxon>Sarcoptiformes</taxon>
        <taxon>Astigmata</taxon>
        <taxon>Psoroptidia</taxon>
        <taxon>Analgoidea</taxon>
        <taxon>Pyroglyphidae</taxon>
        <taxon>Dermatophagoidinae</taxon>
        <taxon>Dermatophagoides</taxon>
    </lineage>
</organism>
<comment type="caution">
    <text evidence="1">The sequence shown here is derived from an EMBL/GenBank/DDBJ whole genome shotgun (WGS) entry which is preliminary data.</text>
</comment>
<reference evidence="1" key="2">
    <citation type="journal article" date="2022" name="Res Sq">
        <title>Comparative Genomics Reveals Insights into the Divergent Evolution of Astigmatic Mites and Household Pest Adaptations.</title>
        <authorList>
            <person name="Xiong Q."/>
            <person name="Wan A.T.-Y."/>
            <person name="Liu X.-Y."/>
            <person name="Fung C.S.-H."/>
            <person name="Xiao X."/>
            <person name="Malainual N."/>
            <person name="Hou J."/>
            <person name="Wang L."/>
            <person name="Wang M."/>
            <person name="Yang K."/>
            <person name="Cui Y."/>
            <person name="Leung E."/>
            <person name="Nong W."/>
            <person name="Shin S.-K."/>
            <person name="Au S."/>
            <person name="Jeong K.Y."/>
            <person name="Chew F.T."/>
            <person name="Hui J."/>
            <person name="Leung T.F."/>
            <person name="Tungtrongchitr A."/>
            <person name="Zhong N."/>
            <person name="Liu Z."/>
            <person name="Tsui S."/>
        </authorList>
    </citation>
    <scope>NUCLEOTIDE SEQUENCE</scope>
    <source>
        <strain evidence="1">Derf</strain>
        <tissue evidence="1">Whole organism</tissue>
    </source>
</reference>
<dbReference type="Proteomes" id="UP000790347">
    <property type="component" value="Unassembled WGS sequence"/>
</dbReference>
<protein>
    <submittedName>
        <fullName evidence="1">Uncharacterized protein</fullName>
    </submittedName>
</protein>
<name>A0A922I7I0_DERFA</name>
<gene>
    <name evidence="1" type="ORF">DERF_005708</name>
</gene>